<organism evidence="8 9">
    <name type="scientific">Crassostrea virginica</name>
    <name type="common">Eastern oyster</name>
    <dbReference type="NCBI Taxonomy" id="6565"/>
    <lineage>
        <taxon>Eukaryota</taxon>
        <taxon>Metazoa</taxon>
        <taxon>Spiralia</taxon>
        <taxon>Lophotrochozoa</taxon>
        <taxon>Mollusca</taxon>
        <taxon>Bivalvia</taxon>
        <taxon>Autobranchia</taxon>
        <taxon>Pteriomorphia</taxon>
        <taxon>Ostreida</taxon>
        <taxon>Ostreoidea</taxon>
        <taxon>Ostreidae</taxon>
        <taxon>Crassostrea</taxon>
    </lineage>
</organism>
<dbReference type="InterPro" id="IPR012292">
    <property type="entry name" value="Globin/Proto"/>
</dbReference>
<dbReference type="PROSITE" id="PS01033">
    <property type="entry name" value="GLOBIN"/>
    <property type="match status" value="1"/>
</dbReference>
<keyword evidence="5" id="KW-0408">Iron</keyword>
<dbReference type="AlphaFoldDB" id="A0A8B8DMH1"/>
<dbReference type="Pfam" id="PF00042">
    <property type="entry name" value="Globin"/>
    <property type="match status" value="1"/>
</dbReference>
<comment type="similarity">
    <text evidence="6">Belongs to the globin family.</text>
</comment>
<keyword evidence="1 6" id="KW-0813">Transport</keyword>
<evidence type="ECO:0000256" key="2">
    <source>
        <dbReference type="ARBA" id="ARBA00022617"/>
    </source>
</evidence>
<keyword evidence="8" id="KW-1185">Reference proteome</keyword>
<accession>A0A8B8DMH1</accession>
<dbReference type="KEGG" id="cvn:111127918"/>
<keyword evidence="3 6" id="KW-0561">Oxygen transport</keyword>
<dbReference type="InterPro" id="IPR000971">
    <property type="entry name" value="Globin"/>
</dbReference>
<evidence type="ECO:0000256" key="6">
    <source>
        <dbReference type="RuleBase" id="RU000356"/>
    </source>
</evidence>
<dbReference type="GO" id="GO:0005344">
    <property type="term" value="F:oxygen carrier activity"/>
    <property type="evidence" value="ECO:0007669"/>
    <property type="project" value="UniProtKB-KW"/>
</dbReference>
<evidence type="ECO:0000313" key="8">
    <source>
        <dbReference type="Proteomes" id="UP000694844"/>
    </source>
</evidence>
<dbReference type="Gene3D" id="1.10.490.10">
    <property type="entry name" value="Globins"/>
    <property type="match status" value="1"/>
</dbReference>
<dbReference type="OrthoDB" id="436496at2759"/>
<dbReference type="InterPro" id="IPR009050">
    <property type="entry name" value="Globin-like_sf"/>
</dbReference>
<dbReference type="GO" id="GO:0019825">
    <property type="term" value="F:oxygen binding"/>
    <property type="evidence" value="ECO:0007669"/>
    <property type="project" value="InterPro"/>
</dbReference>
<dbReference type="PANTHER" id="PTHR46458">
    <property type="entry name" value="BLR2807 PROTEIN"/>
    <property type="match status" value="1"/>
</dbReference>
<protein>
    <submittedName>
        <fullName evidence="9">Non-symbiotic hemoglobin 1-like</fullName>
    </submittedName>
</protein>
<dbReference type="GO" id="GO:0046872">
    <property type="term" value="F:metal ion binding"/>
    <property type="evidence" value="ECO:0007669"/>
    <property type="project" value="UniProtKB-KW"/>
</dbReference>
<name>A0A8B8DMH1_CRAVI</name>
<keyword evidence="2 6" id="KW-0349">Heme</keyword>
<evidence type="ECO:0000313" key="9">
    <source>
        <dbReference type="RefSeq" id="XP_022328955.1"/>
    </source>
</evidence>
<gene>
    <name evidence="9" type="primary">LOC111127918</name>
</gene>
<dbReference type="PANTHER" id="PTHR46458:SF1">
    <property type="entry name" value="GEO09476P1"/>
    <property type="match status" value="1"/>
</dbReference>
<evidence type="ECO:0000256" key="1">
    <source>
        <dbReference type="ARBA" id="ARBA00022448"/>
    </source>
</evidence>
<dbReference type="GO" id="GO:0020037">
    <property type="term" value="F:heme binding"/>
    <property type="evidence" value="ECO:0007669"/>
    <property type="project" value="InterPro"/>
</dbReference>
<dbReference type="SUPFAM" id="SSF46458">
    <property type="entry name" value="Globin-like"/>
    <property type="match status" value="1"/>
</dbReference>
<dbReference type="InterPro" id="IPR050532">
    <property type="entry name" value="Globin-like_OT"/>
</dbReference>
<dbReference type="Proteomes" id="UP000694844">
    <property type="component" value="Chromosome 4"/>
</dbReference>
<evidence type="ECO:0000259" key="7">
    <source>
        <dbReference type="PROSITE" id="PS01033"/>
    </source>
</evidence>
<evidence type="ECO:0000256" key="3">
    <source>
        <dbReference type="ARBA" id="ARBA00022621"/>
    </source>
</evidence>
<dbReference type="RefSeq" id="XP_022328955.1">
    <property type="nucleotide sequence ID" value="XM_022473247.1"/>
</dbReference>
<dbReference type="GeneID" id="111127918"/>
<reference evidence="9" key="1">
    <citation type="submission" date="2025-08" db="UniProtKB">
        <authorList>
            <consortium name="RefSeq"/>
        </authorList>
    </citation>
    <scope>IDENTIFICATION</scope>
    <source>
        <tissue evidence="9">Whole sample</tissue>
    </source>
</reference>
<keyword evidence="4" id="KW-0479">Metal-binding</keyword>
<feature type="domain" description="Globin" evidence="7">
    <location>
        <begin position="36"/>
        <end position="183"/>
    </location>
</feature>
<sequence>MGCLISRDKATDSDMPGRQVSLMEPGGGCNGMSSTEFTEDQKQLVKATWDVVREDISKVGVITFLRLFEKFPDVQDLFVPFRGLNSEELRQNVGLREHGLRVMGTIEKCITRIDKPEKLTSMLEVLGEKHIVFDTKIEYFDLLTPQLIQAIKPAIGDQWTPEVEHAWNNFLFYITGIMKNAMLQAT</sequence>
<proteinExistence type="inferred from homology"/>
<evidence type="ECO:0000256" key="4">
    <source>
        <dbReference type="ARBA" id="ARBA00022723"/>
    </source>
</evidence>
<dbReference type="PRINTS" id="PR00188">
    <property type="entry name" value="PLANTGLOBIN"/>
</dbReference>
<evidence type="ECO:0000256" key="5">
    <source>
        <dbReference type="ARBA" id="ARBA00023004"/>
    </source>
</evidence>